<feature type="non-terminal residue" evidence="2">
    <location>
        <position position="1404"/>
    </location>
</feature>
<name>A0A812PHG0_9DINO</name>
<proteinExistence type="predicted"/>
<organism evidence="2 3">
    <name type="scientific">Symbiodinium necroappetens</name>
    <dbReference type="NCBI Taxonomy" id="1628268"/>
    <lineage>
        <taxon>Eukaryota</taxon>
        <taxon>Sar</taxon>
        <taxon>Alveolata</taxon>
        <taxon>Dinophyceae</taxon>
        <taxon>Suessiales</taxon>
        <taxon>Symbiodiniaceae</taxon>
        <taxon>Symbiodinium</taxon>
    </lineage>
</organism>
<feature type="compositionally biased region" description="Gly residues" evidence="1">
    <location>
        <begin position="1"/>
        <end position="10"/>
    </location>
</feature>
<gene>
    <name evidence="2" type="primary">NLRC3</name>
    <name evidence="2" type="ORF">SNEC2469_LOCUS9087</name>
</gene>
<evidence type="ECO:0000313" key="3">
    <source>
        <dbReference type="Proteomes" id="UP000601435"/>
    </source>
</evidence>
<feature type="compositionally biased region" description="Basic and acidic residues" evidence="1">
    <location>
        <begin position="877"/>
        <end position="899"/>
    </location>
</feature>
<feature type="region of interest" description="Disordered" evidence="1">
    <location>
        <begin position="877"/>
        <end position="947"/>
    </location>
</feature>
<dbReference type="Gene3D" id="3.30.65.10">
    <property type="entry name" value="Bacterial Topoisomerase I, domain 1"/>
    <property type="match status" value="1"/>
</dbReference>
<keyword evidence="3" id="KW-1185">Reference proteome</keyword>
<accession>A0A812PHG0</accession>
<feature type="region of interest" description="Disordered" evidence="1">
    <location>
        <begin position="254"/>
        <end position="307"/>
    </location>
</feature>
<reference evidence="2" key="1">
    <citation type="submission" date="2021-02" db="EMBL/GenBank/DDBJ databases">
        <authorList>
            <person name="Dougan E. K."/>
            <person name="Rhodes N."/>
            <person name="Thang M."/>
            <person name="Chan C."/>
        </authorList>
    </citation>
    <scope>NUCLEOTIDE SEQUENCE</scope>
</reference>
<feature type="compositionally biased region" description="Basic and acidic residues" evidence="1">
    <location>
        <begin position="79"/>
        <end position="92"/>
    </location>
</feature>
<comment type="caution">
    <text evidence="2">The sequence shown here is derived from an EMBL/GenBank/DDBJ whole genome shotgun (WGS) entry which is preliminary data.</text>
</comment>
<feature type="non-terminal residue" evidence="2">
    <location>
        <position position="1"/>
    </location>
</feature>
<feature type="compositionally biased region" description="Acidic residues" evidence="1">
    <location>
        <begin position="281"/>
        <end position="307"/>
    </location>
</feature>
<evidence type="ECO:0000256" key="1">
    <source>
        <dbReference type="SAM" id="MobiDB-lite"/>
    </source>
</evidence>
<dbReference type="Proteomes" id="UP000601435">
    <property type="component" value="Unassembled WGS sequence"/>
</dbReference>
<dbReference type="EMBL" id="CAJNJA010014800">
    <property type="protein sequence ID" value="CAE7350390.1"/>
    <property type="molecule type" value="Genomic_DNA"/>
</dbReference>
<dbReference type="OrthoDB" id="421926at2759"/>
<protein>
    <submittedName>
        <fullName evidence="2">NLRC3 protein</fullName>
    </submittedName>
</protein>
<sequence length="1404" mass="157709">MTGKGHGGEANGSYSWPDGDDGQERARGAPLQQDAPDEQGRRRASFQSTTVTDDLSADAAEDTKESSDAGSLSKVNPKTGKDHVPEYDGKAPMRDYERRVRLYESATGVDPCYRAQKLMERLSGAAWTATEGLELQDLKHEQGVQRLLKHLYQELEPLEHLRVFSTLTEFYRDFKRTAGQEFVAYDMEFRTHLKRLEDIGAKLEGLTKAYWFLEKASLSSDLRKQVISASGGEYDYAKLRKALMAIVPKVKRDEEVTSTTRTPFRQWRGKGGNPRQVNATTEEDQDREDGDDEEIEQAPPEELEGELEVLLTQAARKRAEIEKARGFSRGESGQARESRIKEMKSRMACSACRAHGKTVFGHWHSDPECPYNTKKGSQDGSRVLAVVNEELSDSEDDDLVLPSNVMATSAAHEGSDEDQAPCAEVCANVHVASSEEPRRETLALSDTCCARTVAGIRWIEKHVALLRQRGESVFTVDEARPFRFGGGPRISSTHAVIMPIQLQGSRRAATIRVSVVDQEIPLLLSKTVLKQMGMVMDLERGTVEFNNLQTRVPLRETKAGLCGFQINNEPTGRRLDHPPHELATDEREIFIDPRDIDEQVCVVQGSACSDQTNPVQGSACSDQTNQKVRATRESVRSLPIRHSKRHRDINDGPGHIYYNVHDGEWLKGRLIETYQRRHRHYEGFGEAQISNSKSGGFQIASFSLLLGLSMATILAPKKKEEYVMAVASRCKVAPTELRAHTLDRLKELWSAVKPPRQNSVLPANWGKLDLQGLRELYSGRVVDDLGRDQDHHWARWSRSQVIMEIEMWAADAAEATQMDRDLEMTALGPLCTLCHIPMMERTTRLTKEPFWGCRRFPVCKTTLPYLYDGRATKQVQEELQAKAKQDTINKEKNKPLMHRERPKPRRAKEDQGGAQASSDGSWVRTGPIKIDHDTESSQDESGEPKINTNLTPEEAELIQQMRVQKKAQATKIGKGTGYPSKIRKRVRDGNARRAHLKKGVVKRLLGNARAMIAGVFIASTALAGKNIGSSDSIGNQLTRFDGTSQGPSVEGTLLICETWIQGDAMDEDDGDEELIPDLEEPHGDQRDHHMEDQVPVGRRLSEAIRQGLIKVQLDCVCIRDANKENHWGWCKWAGPPMRVTTDLEGGFVGTAHFQAGKIERHNQTIKDMMFATIRQTSPIGREDMRKLSREVAWAKNCLVREHGWAPVALVFGREPRVFGELYHEGNPSAYHPSVGEPGSDVAVRMRYRYHAKMEFVRSQARQMLLKTAHNRARKLPVPKIGQLVFFWRAGNQKKGESQSKWLGPAYVVGLQDRNAWVAVGGRCFLVAGEHLREAVGDEKFFGDPEIQKTVALFKKIPKEATYEDLIGQEDRQGEPMDVETQPLNRDLTDELMMDEDTWATDGLS</sequence>
<feature type="region of interest" description="Disordered" evidence="1">
    <location>
        <begin position="1"/>
        <end position="92"/>
    </location>
</feature>
<evidence type="ECO:0000313" key="2">
    <source>
        <dbReference type="EMBL" id="CAE7350390.1"/>
    </source>
</evidence>